<evidence type="ECO:0000313" key="5">
    <source>
        <dbReference type="EMBL" id="RNB79728.1"/>
    </source>
</evidence>
<dbReference type="Gene3D" id="1.10.10.10">
    <property type="entry name" value="Winged helix-like DNA-binding domain superfamily/Winged helix DNA-binding domain"/>
    <property type="match status" value="1"/>
</dbReference>
<feature type="domain" description="HTH marR-type" evidence="4">
    <location>
        <begin position="1"/>
        <end position="138"/>
    </location>
</feature>
<dbReference type="PROSITE" id="PS50995">
    <property type="entry name" value="HTH_MARR_2"/>
    <property type="match status" value="1"/>
</dbReference>
<evidence type="ECO:0000313" key="6">
    <source>
        <dbReference type="Proteomes" id="UP000271031"/>
    </source>
</evidence>
<sequence>MLKYNAASMISKIRDSVNKMIVSELEKNGVEGIVSSHGDILSLLYRVDGISVKVLAEKIHRTQPTVSVLVDKLEKLGYVERRKSEEDSRVTLVALTKKGQTLEPIFAKVSEELNELLYGGLTDDEKELFESLLERVFQRF</sequence>
<dbReference type="PANTHER" id="PTHR42756:SF1">
    <property type="entry name" value="TRANSCRIPTIONAL REPRESSOR OF EMRAB OPERON"/>
    <property type="match status" value="1"/>
</dbReference>
<dbReference type="AlphaFoldDB" id="A0A3M8CVT2"/>
<reference evidence="5 6" key="1">
    <citation type="submission" date="2018-10" db="EMBL/GenBank/DDBJ databases">
        <title>Phylogenomics of Brevibacillus.</title>
        <authorList>
            <person name="Dunlap C."/>
        </authorList>
    </citation>
    <scope>NUCLEOTIDE SEQUENCE [LARGE SCALE GENOMIC DNA]</scope>
    <source>
        <strain evidence="5 6">JCM 15716</strain>
    </source>
</reference>
<accession>A0A3M8CVT2</accession>
<keyword evidence="2" id="KW-0238">DNA-binding</keyword>
<keyword evidence="6" id="KW-1185">Reference proteome</keyword>
<dbReference type="SUPFAM" id="SSF46785">
    <property type="entry name" value="Winged helix' DNA-binding domain"/>
    <property type="match status" value="1"/>
</dbReference>
<evidence type="ECO:0000256" key="1">
    <source>
        <dbReference type="ARBA" id="ARBA00023015"/>
    </source>
</evidence>
<dbReference type="SMART" id="SM00347">
    <property type="entry name" value="HTH_MARR"/>
    <property type="match status" value="1"/>
</dbReference>
<dbReference type="InterPro" id="IPR036390">
    <property type="entry name" value="WH_DNA-bd_sf"/>
</dbReference>
<keyword evidence="1" id="KW-0805">Transcription regulation</keyword>
<evidence type="ECO:0000256" key="2">
    <source>
        <dbReference type="ARBA" id="ARBA00023125"/>
    </source>
</evidence>
<dbReference type="GO" id="GO:0003677">
    <property type="term" value="F:DNA binding"/>
    <property type="evidence" value="ECO:0007669"/>
    <property type="project" value="UniProtKB-KW"/>
</dbReference>
<dbReference type="Pfam" id="PF01047">
    <property type="entry name" value="MarR"/>
    <property type="match status" value="1"/>
</dbReference>
<dbReference type="Proteomes" id="UP000271031">
    <property type="component" value="Unassembled WGS sequence"/>
</dbReference>
<proteinExistence type="predicted"/>
<dbReference type="PANTHER" id="PTHR42756">
    <property type="entry name" value="TRANSCRIPTIONAL REGULATOR, MARR"/>
    <property type="match status" value="1"/>
</dbReference>
<keyword evidence="3" id="KW-0804">Transcription</keyword>
<evidence type="ECO:0000259" key="4">
    <source>
        <dbReference type="PROSITE" id="PS50995"/>
    </source>
</evidence>
<name>A0A3M8CVT2_9BACL</name>
<dbReference type="GO" id="GO:0003700">
    <property type="term" value="F:DNA-binding transcription factor activity"/>
    <property type="evidence" value="ECO:0007669"/>
    <property type="project" value="InterPro"/>
</dbReference>
<dbReference type="EMBL" id="RHHQ01000027">
    <property type="protein sequence ID" value="RNB79728.1"/>
    <property type="molecule type" value="Genomic_DNA"/>
</dbReference>
<dbReference type="InterPro" id="IPR036388">
    <property type="entry name" value="WH-like_DNA-bd_sf"/>
</dbReference>
<dbReference type="PRINTS" id="PR00598">
    <property type="entry name" value="HTHMARR"/>
</dbReference>
<comment type="caution">
    <text evidence="5">The sequence shown here is derived from an EMBL/GenBank/DDBJ whole genome shotgun (WGS) entry which is preliminary data.</text>
</comment>
<organism evidence="5 6">
    <name type="scientific">Brevibacillus fluminis</name>
    <dbReference type="NCBI Taxonomy" id="511487"/>
    <lineage>
        <taxon>Bacteria</taxon>
        <taxon>Bacillati</taxon>
        <taxon>Bacillota</taxon>
        <taxon>Bacilli</taxon>
        <taxon>Bacillales</taxon>
        <taxon>Paenibacillaceae</taxon>
        <taxon>Brevibacillus</taxon>
    </lineage>
</organism>
<dbReference type="OrthoDB" id="166070at2"/>
<evidence type="ECO:0000256" key="3">
    <source>
        <dbReference type="ARBA" id="ARBA00023163"/>
    </source>
</evidence>
<protein>
    <submittedName>
        <fullName evidence="5">MarR family transcriptional regulator</fullName>
    </submittedName>
</protein>
<dbReference type="InterPro" id="IPR000835">
    <property type="entry name" value="HTH_MarR-typ"/>
</dbReference>
<gene>
    <name evidence="5" type="ORF">EDM56_28350</name>
</gene>